<feature type="region of interest" description="Disordered" evidence="5">
    <location>
        <begin position="88"/>
        <end position="120"/>
    </location>
</feature>
<protein>
    <submittedName>
        <fullName evidence="8">Uncharacterized protein LOC120110240</fullName>
    </submittedName>
</protein>
<dbReference type="InterPro" id="IPR003656">
    <property type="entry name" value="Znf_BED"/>
</dbReference>
<evidence type="ECO:0000256" key="1">
    <source>
        <dbReference type="ARBA" id="ARBA00022723"/>
    </source>
</evidence>
<evidence type="ECO:0000256" key="5">
    <source>
        <dbReference type="SAM" id="MobiDB-lite"/>
    </source>
</evidence>
<feature type="domain" description="BED-type" evidence="6">
    <location>
        <begin position="13"/>
        <end position="72"/>
    </location>
</feature>
<dbReference type="SUPFAM" id="SSF53098">
    <property type="entry name" value="Ribonuclease H-like"/>
    <property type="match status" value="1"/>
</dbReference>
<dbReference type="Proteomes" id="UP000228380">
    <property type="component" value="Chromosome 3"/>
</dbReference>
<sequence length="632" mass="72331">MIEMEPSRKMNLAKRDIGWSYGRRLGSEGQRHQFQCKFCDKVFKGGGVTRLKQHLAENSGEVATCPNCPSEIRVLMRQNFAEAKEAKEMASKKRVEVDRQAAEPPSYHSREPEEVENLDEEEADIQAVMHASLDDQWQQEEVARHRARFGPSVYESGGGSRNTRQDPEFLRTTSVKEGVGKERGRIASMLGSFGSRKKSSREIPQGATIHDVDPHALPSRDSRQQRVDTMWMKDKKKTMWRAIGSWFHFSHIPANVADNTYYRSAIAAIQAAGPGVALPGPKDIYGELLDNNKEELENWIDSYKSKWPIYGLTIMCDGWTGPTRRSIINFLTYCDAKTFFHKSINASAYMHNTSYMLKLMEDVIDLVGEENVVQVVTDNGPQYKAAGQVLMERQPHIFWTPCAAHCIDLMLMDIRKIRRVQQTVETAQRITRYIYNHNWVLSLMRKYAGGEILRPGVTRFATNFIALDSILKKRGALRQMFASSEWYDSRYSYAGTEGSKIEDLMTRQPFWQRATTIVKAIKPLYEVLRAVDSEICPQMGFLYHMMVKAKDQIMEADPAHGRSYINIIEQRWRAQMGTELHLAAYCLNPRFQYSIDGIGMDETLLDALRNVIYKMEADPEKAALCLEEVIMI</sequence>
<feature type="compositionally biased region" description="Basic and acidic residues" evidence="5">
    <location>
        <begin position="210"/>
        <end position="226"/>
    </location>
</feature>
<evidence type="ECO:0000313" key="7">
    <source>
        <dbReference type="Proteomes" id="UP000228380"/>
    </source>
</evidence>
<dbReference type="InterPro" id="IPR012337">
    <property type="entry name" value="RNaseH-like_sf"/>
</dbReference>
<dbReference type="Pfam" id="PF04937">
    <property type="entry name" value="DUF659"/>
    <property type="match status" value="1"/>
</dbReference>
<organism evidence="7 8">
    <name type="scientific">Phoenix dactylifera</name>
    <name type="common">Date palm</name>
    <dbReference type="NCBI Taxonomy" id="42345"/>
    <lineage>
        <taxon>Eukaryota</taxon>
        <taxon>Viridiplantae</taxon>
        <taxon>Streptophyta</taxon>
        <taxon>Embryophyta</taxon>
        <taxon>Tracheophyta</taxon>
        <taxon>Spermatophyta</taxon>
        <taxon>Magnoliopsida</taxon>
        <taxon>Liliopsida</taxon>
        <taxon>Arecaceae</taxon>
        <taxon>Coryphoideae</taxon>
        <taxon>Phoeniceae</taxon>
        <taxon>Phoenix</taxon>
    </lineage>
</organism>
<name>A0A8B9A1U0_PHODC</name>
<feature type="compositionally biased region" description="Basic and acidic residues" evidence="5">
    <location>
        <begin position="88"/>
        <end position="101"/>
    </location>
</feature>
<reference evidence="7" key="1">
    <citation type="journal article" date="2019" name="Nat. Commun.">
        <title>Genome-wide association mapping of date palm fruit traits.</title>
        <authorList>
            <person name="Hazzouri K.M."/>
            <person name="Gros-Balthazard M."/>
            <person name="Flowers J.M."/>
            <person name="Copetti D."/>
            <person name="Lemansour A."/>
            <person name="Lebrun M."/>
            <person name="Masmoudi K."/>
            <person name="Ferrand S."/>
            <person name="Dhar M.I."/>
            <person name="Fresquez Z.A."/>
            <person name="Rosas U."/>
            <person name="Zhang J."/>
            <person name="Talag J."/>
            <person name="Lee S."/>
            <person name="Kudrna D."/>
            <person name="Powell R.F."/>
            <person name="Leitch I.J."/>
            <person name="Krueger R.R."/>
            <person name="Wing R.A."/>
            <person name="Amiri K.M.A."/>
            <person name="Purugganan M.D."/>
        </authorList>
    </citation>
    <scope>NUCLEOTIDE SEQUENCE [LARGE SCALE GENOMIC DNA]</scope>
    <source>
        <strain evidence="7">cv. Khalas</strain>
    </source>
</reference>
<evidence type="ECO:0000313" key="8">
    <source>
        <dbReference type="RefSeq" id="XP_038980575.1"/>
    </source>
</evidence>
<dbReference type="InterPro" id="IPR007021">
    <property type="entry name" value="DUF659"/>
</dbReference>
<gene>
    <name evidence="8" type="primary">LOC120110240</name>
</gene>
<dbReference type="PANTHER" id="PTHR32166">
    <property type="entry name" value="OSJNBA0013A04.12 PROTEIN"/>
    <property type="match status" value="1"/>
</dbReference>
<evidence type="ECO:0000256" key="2">
    <source>
        <dbReference type="ARBA" id="ARBA00022771"/>
    </source>
</evidence>
<dbReference type="PANTHER" id="PTHR32166:SF105">
    <property type="entry name" value="HAT DIMERIZATION DOMAIN-CONTAINING PROTEIN"/>
    <property type="match status" value="1"/>
</dbReference>
<dbReference type="OrthoDB" id="2013475at2759"/>
<dbReference type="KEGG" id="pda:120110240"/>
<evidence type="ECO:0000259" key="6">
    <source>
        <dbReference type="PROSITE" id="PS50808"/>
    </source>
</evidence>
<feature type="region of interest" description="Disordered" evidence="5">
    <location>
        <begin position="151"/>
        <end position="226"/>
    </location>
</feature>
<keyword evidence="2 4" id="KW-0863">Zinc-finger</keyword>
<dbReference type="GO" id="GO:0008270">
    <property type="term" value="F:zinc ion binding"/>
    <property type="evidence" value="ECO:0007669"/>
    <property type="project" value="UniProtKB-KW"/>
</dbReference>
<accession>A0A8B9A1U0</accession>
<keyword evidence="7" id="KW-1185">Reference proteome</keyword>
<dbReference type="GO" id="GO:0003677">
    <property type="term" value="F:DNA binding"/>
    <property type="evidence" value="ECO:0007669"/>
    <property type="project" value="InterPro"/>
</dbReference>
<keyword evidence="1" id="KW-0479">Metal-binding</keyword>
<evidence type="ECO:0000256" key="3">
    <source>
        <dbReference type="ARBA" id="ARBA00022833"/>
    </source>
</evidence>
<keyword evidence="3" id="KW-0862">Zinc</keyword>
<proteinExistence type="predicted"/>
<evidence type="ECO:0000256" key="4">
    <source>
        <dbReference type="PROSITE-ProRule" id="PRU00027"/>
    </source>
</evidence>
<reference evidence="8" key="2">
    <citation type="submission" date="2025-08" db="UniProtKB">
        <authorList>
            <consortium name="RefSeq"/>
        </authorList>
    </citation>
    <scope>IDENTIFICATION</scope>
    <source>
        <tissue evidence="8">Young leaves</tissue>
    </source>
</reference>
<dbReference type="PROSITE" id="PS50808">
    <property type="entry name" value="ZF_BED"/>
    <property type="match status" value="1"/>
</dbReference>
<dbReference type="GeneID" id="120110240"/>
<dbReference type="AlphaFoldDB" id="A0A8B9A1U0"/>
<dbReference type="RefSeq" id="XP_038980575.1">
    <property type="nucleotide sequence ID" value="XM_039124647.1"/>
</dbReference>